<dbReference type="PANTHER" id="PTHR42815">
    <property type="entry name" value="FAD-BINDING, PUTATIVE (AFU_ORTHOLOGUE AFUA_6G07600)-RELATED"/>
    <property type="match status" value="1"/>
</dbReference>
<dbReference type="Pfam" id="PF01243">
    <property type="entry name" value="PNPOx_N"/>
    <property type="match status" value="1"/>
</dbReference>
<dbReference type="RefSeq" id="WP_245829894.1">
    <property type="nucleotide sequence ID" value="NZ_JFKB01000008.1"/>
</dbReference>
<reference evidence="3 4" key="1">
    <citation type="submission" date="2014-03" db="EMBL/GenBank/DDBJ databases">
        <title>The draft genome sequence of Thalassospira alkalitolerans JCM 18968.</title>
        <authorList>
            <person name="Lai Q."/>
            <person name="Shao Z."/>
        </authorList>
    </citation>
    <scope>NUCLEOTIDE SEQUENCE [LARGE SCALE GENOMIC DNA]</scope>
    <source>
        <strain evidence="3 4">JCM 18968</strain>
    </source>
</reference>
<dbReference type="NCBIfam" id="TIGR04025">
    <property type="entry name" value="PPOX_FMN_DR2398"/>
    <property type="match status" value="1"/>
</dbReference>
<evidence type="ECO:0000313" key="4">
    <source>
        <dbReference type="Proteomes" id="UP000193396"/>
    </source>
</evidence>
<protein>
    <recommendedName>
        <fullName evidence="2">Pyridoxamine 5'-phosphate oxidase N-terminal domain-containing protein</fullName>
    </recommendedName>
</protein>
<organism evidence="3 4">
    <name type="scientific">Thalassospira alkalitolerans</name>
    <dbReference type="NCBI Taxonomy" id="1293890"/>
    <lineage>
        <taxon>Bacteria</taxon>
        <taxon>Pseudomonadati</taxon>
        <taxon>Pseudomonadota</taxon>
        <taxon>Alphaproteobacteria</taxon>
        <taxon>Rhodospirillales</taxon>
        <taxon>Thalassospiraceae</taxon>
        <taxon>Thalassospira</taxon>
    </lineage>
</organism>
<evidence type="ECO:0000313" key="3">
    <source>
        <dbReference type="EMBL" id="OSQ47493.1"/>
    </source>
</evidence>
<evidence type="ECO:0000256" key="1">
    <source>
        <dbReference type="SAM" id="MobiDB-lite"/>
    </source>
</evidence>
<comment type="caution">
    <text evidence="3">The sequence shown here is derived from an EMBL/GenBank/DDBJ whole genome shotgun (WGS) entry which is preliminary data.</text>
</comment>
<dbReference type="SUPFAM" id="SSF50475">
    <property type="entry name" value="FMN-binding split barrel"/>
    <property type="match status" value="1"/>
</dbReference>
<accession>A0A1Y2LA61</accession>
<proteinExistence type="predicted"/>
<sequence>MTKTKLPARPEQLSHYPDTSPRSLAKELTALDPHCTKFIALAPFCVLASADTDACPDLSPRGGAPGFATVIDANTILLPDRPGNNRLDNLGNLARNPKIALIFMIPGVNETLRIKGRVSLVTDPAELARFAEQGTAPRSMLRITIDRVFLHCAKALMRSKLWQPDAIVDRSVLPTMGKMIKDQTNAPEPAETQDAMEKRYRDAL</sequence>
<feature type="region of interest" description="Disordered" evidence="1">
    <location>
        <begin position="1"/>
        <end position="21"/>
    </location>
</feature>
<feature type="region of interest" description="Disordered" evidence="1">
    <location>
        <begin position="180"/>
        <end position="204"/>
    </location>
</feature>
<dbReference type="PANTHER" id="PTHR42815:SF2">
    <property type="entry name" value="FAD-BINDING, PUTATIVE (AFU_ORTHOLOGUE AFUA_6G07600)-RELATED"/>
    <property type="match status" value="1"/>
</dbReference>
<dbReference type="AlphaFoldDB" id="A0A1Y2LA61"/>
<feature type="domain" description="Pyridoxamine 5'-phosphate oxidase N-terminal" evidence="2">
    <location>
        <begin position="32"/>
        <end position="152"/>
    </location>
</feature>
<dbReference type="EMBL" id="JFKB01000008">
    <property type="protein sequence ID" value="OSQ47493.1"/>
    <property type="molecule type" value="Genomic_DNA"/>
</dbReference>
<dbReference type="InterPro" id="IPR011576">
    <property type="entry name" value="Pyridox_Oxase_N"/>
</dbReference>
<gene>
    <name evidence="3" type="ORF">TALK_13330</name>
</gene>
<evidence type="ECO:0000259" key="2">
    <source>
        <dbReference type="Pfam" id="PF01243"/>
    </source>
</evidence>
<dbReference type="Gene3D" id="2.30.110.10">
    <property type="entry name" value="Electron Transport, Fmn-binding Protein, Chain A"/>
    <property type="match status" value="1"/>
</dbReference>
<dbReference type="InterPro" id="IPR024029">
    <property type="entry name" value="Pyridox_Oxase_FMN-dep"/>
</dbReference>
<dbReference type="InterPro" id="IPR012349">
    <property type="entry name" value="Split_barrel_FMN-bd"/>
</dbReference>
<name>A0A1Y2LA61_9PROT</name>
<dbReference type="Proteomes" id="UP000193396">
    <property type="component" value="Unassembled WGS sequence"/>
</dbReference>
<feature type="compositionally biased region" description="Basic and acidic residues" evidence="1">
    <location>
        <begin position="195"/>
        <end position="204"/>
    </location>
</feature>
<dbReference type="STRING" id="1293890.TALK_13330"/>
<keyword evidence="4" id="KW-1185">Reference proteome</keyword>